<dbReference type="EMBL" id="UYYB01099527">
    <property type="protein sequence ID" value="VDM77556.1"/>
    <property type="molecule type" value="Genomic_DNA"/>
</dbReference>
<name>A0A3P7J3E5_STRVU</name>
<dbReference type="Proteomes" id="UP000270094">
    <property type="component" value="Unassembled WGS sequence"/>
</dbReference>
<evidence type="ECO:0000256" key="1">
    <source>
        <dbReference type="SAM" id="MobiDB-lite"/>
    </source>
</evidence>
<accession>A0A3P7J3E5</accession>
<feature type="region of interest" description="Disordered" evidence="1">
    <location>
        <begin position="1"/>
        <end position="33"/>
    </location>
</feature>
<organism evidence="2 3">
    <name type="scientific">Strongylus vulgaris</name>
    <name type="common">Blood worm</name>
    <dbReference type="NCBI Taxonomy" id="40348"/>
    <lineage>
        <taxon>Eukaryota</taxon>
        <taxon>Metazoa</taxon>
        <taxon>Ecdysozoa</taxon>
        <taxon>Nematoda</taxon>
        <taxon>Chromadorea</taxon>
        <taxon>Rhabditida</taxon>
        <taxon>Rhabditina</taxon>
        <taxon>Rhabditomorpha</taxon>
        <taxon>Strongyloidea</taxon>
        <taxon>Strongylidae</taxon>
        <taxon>Strongylus</taxon>
    </lineage>
</organism>
<evidence type="ECO:0000313" key="3">
    <source>
        <dbReference type="Proteomes" id="UP000270094"/>
    </source>
</evidence>
<protein>
    <submittedName>
        <fullName evidence="2">Uncharacterized protein</fullName>
    </submittedName>
</protein>
<dbReference type="AlphaFoldDB" id="A0A3P7J3E5"/>
<sequence length="97" mass="11035">MMNPAPETRTDAHGPQGVYPARQRQTAHHKNEKAELETYGWTILPQPPYSPFSRITTFSPIFNVIWTAKTSTTATTSRRTTGVLRRPTRNFLEEGHP</sequence>
<keyword evidence="3" id="KW-1185">Reference proteome</keyword>
<evidence type="ECO:0000313" key="2">
    <source>
        <dbReference type="EMBL" id="VDM77556.1"/>
    </source>
</evidence>
<reference evidence="2 3" key="1">
    <citation type="submission" date="2018-11" db="EMBL/GenBank/DDBJ databases">
        <authorList>
            <consortium name="Pathogen Informatics"/>
        </authorList>
    </citation>
    <scope>NUCLEOTIDE SEQUENCE [LARGE SCALE GENOMIC DNA]</scope>
</reference>
<proteinExistence type="predicted"/>
<gene>
    <name evidence="2" type="ORF">SVUK_LOCUS12554</name>
</gene>